<dbReference type="AlphaFoldDB" id="A0AAU9IHP7"/>
<dbReference type="Proteomes" id="UP001162131">
    <property type="component" value="Unassembled WGS sequence"/>
</dbReference>
<protein>
    <submittedName>
        <fullName evidence="1">Uncharacterized protein</fullName>
    </submittedName>
</protein>
<proteinExistence type="predicted"/>
<evidence type="ECO:0000313" key="1">
    <source>
        <dbReference type="EMBL" id="CAG9311713.1"/>
    </source>
</evidence>
<organism evidence="1 2">
    <name type="scientific">Blepharisma stoltei</name>
    <dbReference type="NCBI Taxonomy" id="1481888"/>
    <lineage>
        <taxon>Eukaryota</taxon>
        <taxon>Sar</taxon>
        <taxon>Alveolata</taxon>
        <taxon>Ciliophora</taxon>
        <taxon>Postciliodesmatophora</taxon>
        <taxon>Heterotrichea</taxon>
        <taxon>Heterotrichida</taxon>
        <taxon>Blepharismidae</taxon>
        <taxon>Blepharisma</taxon>
    </lineage>
</organism>
<name>A0AAU9IHP7_9CILI</name>
<keyword evidence="2" id="KW-1185">Reference proteome</keyword>
<reference evidence="1" key="1">
    <citation type="submission" date="2021-09" db="EMBL/GenBank/DDBJ databases">
        <authorList>
            <consortium name="AG Swart"/>
            <person name="Singh M."/>
            <person name="Singh A."/>
            <person name="Seah K."/>
            <person name="Emmerich C."/>
        </authorList>
    </citation>
    <scope>NUCLEOTIDE SEQUENCE</scope>
    <source>
        <strain evidence="1">ATCC30299</strain>
    </source>
</reference>
<accession>A0AAU9IHP7</accession>
<comment type="caution">
    <text evidence="1">The sequence shown here is derived from an EMBL/GenBank/DDBJ whole genome shotgun (WGS) entry which is preliminary data.</text>
</comment>
<sequence>MESRRRRSIGNKSLLSYLEKEKKLDNVISRLGRVSPDSYGNFKVEPPFRRTRTLSNGSKTLFGNLDTKEHHFYRPRQGTGKLRDKFKRFFSSEEAPIDLEIKKALKEYGLDNVSYDKKTFETKKFNVFDKYFGENGEREQAFFIENVKKLYI</sequence>
<dbReference type="EMBL" id="CAJZBQ010000004">
    <property type="protein sequence ID" value="CAG9311713.1"/>
    <property type="molecule type" value="Genomic_DNA"/>
</dbReference>
<gene>
    <name evidence="1" type="ORF">BSTOLATCC_MIC3998</name>
</gene>
<evidence type="ECO:0000313" key="2">
    <source>
        <dbReference type="Proteomes" id="UP001162131"/>
    </source>
</evidence>